<sequence length="170" mass="17836">MSVRAIGARVLSRWIPAQAVTATATAAARGTARIVVSGSPSWHAFARATQSAHMVLARSTPRLMSALAAILLALFQVPLIELSEDDYSDDVSFTSHSSWEDDDDDYTLYGGDNVDALVADSSADTAVQTVDLAPEPLALSDRLPENSGRNGAGFAVRDGAVDDDRAGSDA</sequence>
<evidence type="ECO:0000313" key="2">
    <source>
        <dbReference type="EMBL" id="KNE55574.1"/>
    </source>
</evidence>
<feature type="compositionally biased region" description="Basic and acidic residues" evidence="1">
    <location>
        <begin position="159"/>
        <end position="170"/>
    </location>
</feature>
<evidence type="ECO:0000313" key="3">
    <source>
        <dbReference type="Proteomes" id="UP000054350"/>
    </source>
</evidence>
<protein>
    <submittedName>
        <fullName evidence="2">Uncharacterized protein</fullName>
    </submittedName>
</protein>
<dbReference type="Proteomes" id="UP000054350">
    <property type="component" value="Unassembled WGS sequence"/>
</dbReference>
<proteinExistence type="predicted"/>
<gene>
    <name evidence="2" type="ORF">AMAG_01465</name>
</gene>
<dbReference type="EMBL" id="GG745329">
    <property type="protein sequence ID" value="KNE55574.1"/>
    <property type="molecule type" value="Genomic_DNA"/>
</dbReference>
<feature type="region of interest" description="Disordered" evidence="1">
    <location>
        <begin position="138"/>
        <end position="170"/>
    </location>
</feature>
<reference evidence="2 3" key="1">
    <citation type="submission" date="2009-11" db="EMBL/GenBank/DDBJ databases">
        <title>Annotation of Allomyces macrogynus ATCC 38327.</title>
        <authorList>
            <consortium name="The Broad Institute Genome Sequencing Platform"/>
            <person name="Russ C."/>
            <person name="Cuomo C."/>
            <person name="Burger G."/>
            <person name="Gray M.W."/>
            <person name="Holland P.W.H."/>
            <person name="King N."/>
            <person name="Lang F.B.F."/>
            <person name="Roger A.J."/>
            <person name="Ruiz-Trillo I."/>
            <person name="Young S.K."/>
            <person name="Zeng Q."/>
            <person name="Gargeya S."/>
            <person name="Fitzgerald M."/>
            <person name="Haas B."/>
            <person name="Abouelleil A."/>
            <person name="Alvarado L."/>
            <person name="Arachchi H.M."/>
            <person name="Berlin A."/>
            <person name="Chapman S.B."/>
            <person name="Gearin G."/>
            <person name="Goldberg J."/>
            <person name="Griggs A."/>
            <person name="Gujja S."/>
            <person name="Hansen M."/>
            <person name="Heiman D."/>
            <person name="Howarth C."/>
            <person name="Larimer J."/>
            <person name="Lui A."/>
            <person name="MacDonald P.J.P."/>
            <person name="McCowen C."/>
            <person name="Montmayeur A."/>
            <person name="Murphy C."/>
            <person name="Neiman D."/>
            <person name="Pearson M."/>
            <person name="Priest M."/>
            <person name="Roberts A."/>
            <person name="Saif S."/>
            <person name="Shea T."/>
            <person name="Sisk P."/>
            <person name="Stolte C."/>
            <person name="Sykes S."/>
            <person name="Wortman J."/>
            <person name="Nusbaum C."/>
            <person name="Birren B."/>
        </authorList>
    </citation>
    <scope>NUCLEOTIDE SEQUENCE [LARGE SCALE GENOMIC DNA]</scope>
    <source>
        <strain evidence="2 3">ATCC 38327</strain>
    </source>
</reference>
<name>A0A0L0RZU1_ALLM3</name>
<reference evidence="3" key="2">
    <citation type="submission" date="2009-11" db="EMBL/GenBank/DDBJ databases">
        <title>The Genome Sequence of Allomyces macrogynus strain ATCC 38327.</title>
        <authorList>
            <consortium name="The Broad Institute Genome Sequencing Platform"/>
            <person name="Russ C."/>
            <person name="Cuomo C."/>
            <person name="Shea T."/>
            <person name="Young S.K."/>
            <person name="Zeng Q."/>
            <person name="Koehrsen M."/>
            <person name="Haas B."/>
            <person name="Borodovsky M."/>
            <person name="Guigo R."/>
            <person name="Alvarado L."/>
            <person name="Berlin A."/>
            <person name="Borenstein D."/>
            <person name="Chen Z."/>
            <person name="Engels R."/>
            <person name="Freedman E."/>
            <person name="Gellesch M."/>
            <person name="Goldberg J."/>
            <person name="Griggs A."/>
            <person name="Gujja S."/>
            <person name="Heiman D."/>
            <person name="Hepburn T."/>
            <person name="Howarth C."/>
            <person name="Jen D."/>
            <person name="Larson L."/>
            <person name="Lewis B."/>
            <person name="Mehta T."/>
            <person name="Park D."/>
            <person name="Pearson M."/>
            <person name="Roberts A."/>
            <person name="Saif S."/>
            <person name="Shenoy N."/>
            <person name="Sisk P."/>
            <person name="Stolte C."/>
            <person name="Sykes S."/>
            <person name="Walk T."/>
            <person name="White J."/>
            <person name="Yandava C."/>
            <person name="Burger G."/>
            <person name="Gray M.W."/>
            <person name="Holland P.W.H."/>
            <person name="King N."/>
            <person name="Lang F.B.F."/>
            <person name="Roger A.J."/>
            <person name="Ruiz-Trillo I."/>
            <person name="Lander E."/>
            <person name="Nusbaum C."/>
        </authorList>
    </citation>
    <scope>NUCLEOTIDE SEQUENCE [LARGE SCALE GENOMIC DNA]</scope>
    <source>
        <strain evidence="3">ATCC 38327</strain>
    </source>
</reference>
<evidence type="ECO:0000256" key="1">
    <source>
        <dbReference type="SAM" id="MobiDB-lite"/>
    </source>
</evidence>
<keyword evidence="3" id="KW-1185">Reference proteome</keyword>
<accession>A0A0L0RZU1</accession>
<dbReference type="AlphaFoldDB" id="A0A0L0RZU1"/>
<dbReference type="VEuPathDB" id="FungiDB:AMAG_01465"/>
<organism evidence="2 3">
    <name type="scientific">Allomyces macrogynus (strain ATCC 38327)</name>
    <name type="common">Allomyces javanicus var. macrogynus</name>
    <dbReference type="NCBI Taxonomy" id="578462"/>
    <lineage>
        <taxon>Eukaryota</taxon>
        <taxon>Fungi</taxon>
        <taxon>Fungi incertae sedis</taxon>
        <taxon>Blastocladiomycota</taxon>
        <taxon>Blastocladiomycetes</taxon>
        <taxon>Blastocladiales</taxon>
        <taxon>Blastocladiaceae</taxon>
        <taxon>Allomyces</taxon>
    </lineage>
</organism>